<evidence type="ECO:0000256" key="2">
    <source>
        <dbReference type="ARBA" id="ARBA00008854"/>
    </source>
</evidence>
<dbReference type="Proteomes" id="UP000198847">
    <property type="component" value="Unassembled WGS sequence"/>
</dbReference>
<dbReference type="Pfam" id="PF04011">
    <property type="entry name" value="LemA"/>
    <property type="match status" value="1"/>
</dbReference>
<proteinExistence type="inferred from homology"/>
<dbReference type="STRING" id="112903.SAMN04490178_11288"/>
<dbReference type="SUPFAM" id="SSF140478">
    <property type="entry name" value="LemA-like"/>
    <property type="match status" value="1"/>
</dbReference>
<evidence type="ECO:0000256" key="4">
    <source>
        <dbReference type="ARBA" id="ARBA00022989"/>
    </source>
</evidence>
<evidence type="ECO:0000256" key="6">
    <source>
        <dbReference type="SAM" id="Phobius"/>
    </source>
</evidence>
<evidence type="ECO:0000256" key="1">
    <source>
        <dbReference type="ARBA" id="ARBA00004167"/>
    </source>
</evidence>
<organism evidence="7 8">
    <name type="scientific">Propionispora vibrioides</name>
    <dbReference type="NCBI Taxonomy" id="112903"/>
    <lineage>
        <taxon>Bacteria</taxon>
        <taxon>Bacillati</taxon>
        <taxon>Bacillota</taxon>
        <taxon>Negativicutes</taxon>
        <taxon>Selenomonadales</taxon>
        <taxon>Sporomusaceae</taxon>
        <taxon>Propionispora</taxon>
    </lineage>
</organism>
<sequence length="229" mass="25677">MICLDSLLSGIGSMIRMVIFIAVIVAGFGIYSYNKLQRFGQGVKSANATVLTVIQKRADLVNKLMDIAREYGNHEKLVHITLSNNLVDTFKEASAAMANLNAMAATYPELKANGAYQQLMNQINAVETELQHKREQYNHVAQTYNSERLQIPTVLFSGVLGFNEAPYFDFDNLQEIKEFKTDDGQLLKEMLATASSRAMDVTQKGLDKVQTKLQKKTENDINDCENEIK</sequence>
<reference evidence="7 8" key="1">
    <citation type="submission" date="2016-10" db="EMBL/GenBank/DDBJ databases">
        <authorList>
            <person name="de Groot N.N."/>
        </authorList>
    </citation>
    <scope>NUCLEOTIDE SEQUENCE [LARGE SCALE GENOMIC DNA]</scope>
    <source>
        <strain evidence="7 8">DSM 13305</strain>
    </source>
</reference>
<dbReference type="PANTHER" id="PTHR34478">
    <property type="entry name" value="PROTEIN LEMA"/>
    <property type="match status" value="1"/>
</dbReference>
<dbReference type="InterPro" id="IPR023353">
    <property type="entry name" value="LemA-like_dom_sf"/>
</dbReference>
<evidence type="ECO:0000313" key="8">
    <source>
        <dbReference type="Proteomes" id="UP000198847"/>
    </source>
</evidence>
<protein>
    <submittedName>
        <fullName evidence="7">LemA protein</fullName>
    </submittedName>
</protein>
<feature type="transmembrane region" description="Helical" evidence="6">
    <location>
        <begin position="14"/>
        <end position="34"/>
    </location>
</feature>
<accession>A0A1H8VRZ7</accession>
<dbReference type="GO" id="GO:0016020">
    <property type="term" value="C:membrane"/>
    <property type="evidence" value="ECO:0007669"/>
    <property type="project" value="UniProtKB-SubCell"/>
</dbReference>
<dbReference type="Gene3D" id="1.20.1440.20">
    <property type="entry name" value="LemA-like domain"/>
    <property type="match status" value="1"/>
</dbReference>
<name>A0A1H8VRZ7_9FIRM</name>
<evidence type="ECO:0000256" key="5">
    <source>
        <dbReference type="ARBA" id="ARBA00023136"/>
    </source>
</evidence>
<keyword evidence="8" id="KW-1185">Reference proteome</keyword>
<keyword evidence="4 6" id="KW-1133">Transmembrane helix</keyword>
<evidence type="ECO:0000313" key="7">
    <source>
        <dbReference type="EMBL" id="SEP18192.1"/>
    </source>
</evidence>
<evidence type="ECO:0000256" key="3">
    <source>
        <dbReference type="ARBA" id="ARBA00022692"/>
    </source>
</evidence>
<dbReference type="AlphaFoldDB" id="A0A1H8VRZ7"/>
<dbReference type="EMBL" id="FODY01000012">
    <property type="protein sequence ID" value="SEP18192.1"/>
    <property type="molecule type" value="Genomic_DNA"/>
</dbReference>
<keyword evidence="5 6" id="KW-0472">Membrane</keyword>
<gene>
    <name evidence="7" type="ORF">SAMN04490178_11288</name>
</gene>
<dbReference type="PANTHER" id="PTHR34478:SF1">
    <property type="entry name" value="PROTEIN LEMA"/>
    <property type="match status" value="1"/>
</dbReference>
<keyword evidence="3 6" id="KW-0812">Transmembrane</keyword>
<comment type="subcellular location">
    <subcellularLocation>
        <location evidence="1">Membrane</location>
        <topology evidence="1">Single-pass membrane protein</topology>
    </subcellularLocation>
</comment>
<comment type="similarity">
    <text evidence="2">Belongs to the LemA family.</text>
</comment>
<dbReference type="InterPro" id="IPR007156">
    <property type="entry name" value="MamQ_LemA"/>
</dbReference>